<comment type="cofactor">
    <cofactor evidence="7">
        <name>Zn(2+)</name>
        <dbReference type="ChEBI" id="CHEBI:29105"/>
    </cofactor>
    <cofactor evidence="7">
        <name>Fe(3+)</name>
        <dbReference type="ChEBI" id="CHEBI:29034"/>
    </cofactor>
    <text evidence="7">Binds 1 zinc or iron ion per subunit.</text>
</comment>
<feature type="binding site" evidence="7">
    <location>
        <position position="322"/>
    </location>
    <ligand>
        <name>Fe(3+)</name>
        <dbReference type="ChEBI" id="CHEBI:29034"/>
    </ligand>
</feature>
<gene>
    <name evidence="7 9" type="primary">hutI</name>
    <name evidence="9" type="ORF">SSA02_18590</name>
</gene>
<keyword evidence="2 7" id="KW-0479">Metal-binding</keyword>
<dbReference type="SUPFAM" id="SSF51556">
    <property type="entry name" value="Metallo-dependent hydrolases"/>
    <property type="match status" value="1"/>
</dbReference>
<dbReference type="EC" id="3.5.2.7" evidence="1 7"/>
<evidence type="ECO:0000256" key="6">
    <source>
        <dbReference type="ARBA" id="ARBA00023004"/>
    </source>
</evidence>
<dbReference type="HAMAP" id="MF_00372">
    <property type="entry name" value="HutI"/>
    <property type="match status" value="1"/>
</dbReference>
<dbReference type="GO" id="GO:0019556">
    <property type="term" value="P:L-histidine catabolic process to glutamate and formamide"/>
    <property type="evidence" value="ECO:0007669"/>
    <property type="project" value="UniProtKB-UniRule"/>
</dbReference>
<dbReference type="InterPro" id="IPR006680">
    <property type="entry name" value="Amidohydro-rel"/>
</dbReference>
<comment type="subcellular location">
    <subcellularLocation>
        <location evidence="7">Cytoplasm</location>
    </subcellularLocation>
</comment>
<keyword evidence="5 7" id="KW-0862">Zinc</keyword>
<feature type="binding site" evidence="7">
    <location>
        <position position="149"/>
    </location>
    <ligand>
        <name>N-formimidoyl-L-glutamate</name>
        <dbReference type="ChEBI" id="CHEBI:58928"/>
    </ligand>
</feature>
<dbReference type="InterPro" id="IPR005920">
    <property type="entry name" value="HutI"/>
</dbReference>
<evidence type="ECO:0000256" key="1">
    <source>
        <dbReference type="ARBA" id="ARBA00012864"/>
    </source>
</evidence>
<keyword evidence="3 7" id="KW-0378">Hydrolase</keyword>
<dbReference type="SUPFAM" id="SSF51338">
    <property type="entry name" value="Composite domain of metallo-dependent hydrolases"/>
    <property type="match status" value="1"/>
</dbReference>
<feature type="binding site" evidence="7">
    <location>
        <position position="79"/>
    </location>
    <ligand>
        <name>Zn(2+)</name>
        <dbReference type="ChEBI" id="CHEBI:29105"/>
    </ligand>
</feature>
<dbReference type="Pfam" id="PF01979">
    <property type="entry name" value="Amidohydro_1"/>
    <property type="match status" value="1"/>
</dbReference>
<feature type="binding site" evidence="7">
    <location>
        <position position="86"/>
    </location>
    <ligand>
        <name>4-imidazolone-5-propanoate</name>
        <dbReference type="ChEBI" id="CHEBI:77893"/>
    </ligand>
</feature>
<dbReference type="RefSeq" id="WP_147093772.1">
    <property type="nucleotide sequence ID" value="NZ_BJVC01000004.1"/>
</dbReference>
<keyword evidence="10" id="KW-1185">Reference proteome</keyword>
<feature type="binding site" evidence="7">
    <location>
        <position position="247"/>
    </location>
    <ligand>
        <name>Zn(2+)</name>
        <dbReference type="ChEBI" id="CHEBI:29105"/>
    </ligand>
</feature>
<comment type="pathway">
    <text evidence="7">Amino-acid degradation; L-histidine degradation into L-glutamate; N-formimidoyl-L-glutamate from L-histidine: step 3/3.</text>
</comment>
<feature type="binding site" evidence="7">
    <location>
        <position position="326"/>
    </location>
    <ligand>
        <name>N-formimidoyl-L-glutamate</name>
        <dbReference type="ChEBI" id="CHEBI:58928"/>
    </ligand>
</feature>
<evidence type="ECO:0000256" key="3">
    <source>
        <dbReference type="ARBA" id="ARBA00022801"/>
    </source>
</evidence>
<comment type="function">
    <text evidence="7">Catalyzes the hydrolytic cleavage of the carbon-nitrogen bond in imidazolone-5-propanoate to yield N-formimidoyl-L-glutamate. It is the third step in the universal histidine degradation pathway.</text>
</comment>
<evidence type="ECO:0000259" key="8">
    <source>
        <dbReference type="Pfam" id="PF01979"/>
    </source>
</evidence>
<protein>
    <recommendedName>
        <fullName evidence="1 7">Imidazolonepropionase</fullName>
        <ecNumber evidence="1 7">3.5.2.7</ecNumber>
    </recommendedName>
    <alternativeName>
        <fullName evidence="7">Imidazolone-5-propionate hydrolase</fullName>
    </alternativeName>
</protein>
<evidence type="ECO:0000256" key="7">
    <source>
        <dbReference type="HAMAP-Rule" id="MF_00372"/>
    </source>
</evidence>
<keyword evidence="6 7" id="KW-0408">Iron</keyword>
<dbReference type="PANTHER" id="PTHR42752:SF1">
    <property type="entry name" value="IMIDAZOLONEPROPIONASE-RELATED"/>
    <property type="match status" value="1"/>
</dbReference>
<dbReference type="Proteomes" id="UP000321405">
    <property type="component" value="Unassembled WGS sequence"/>
</dbReference>
<feature type="binding site" evidence="7">
    <location>
        <position position="327"/>
    </location>
    <ligand>
        <name>4-imidazolone-5-propanoate</name>
        <dbReference type="ChEBI" id="CHEBI:77893"/>
    </ligand>
</feature>
<evidence type="ECO:0000256" key="2">
    <source>
        <dbReference type="ARBA" id="ARBA00022723"/>
    </source>
</evidence>
<dbReference type="OrthoDB" id="9776455at2"/>
<dbReference type="InterPro" id="IPR032466">
    <property type="entry name" value="Metal_Hydrolase"/>
</dbReference>
<keyword evidence="7" id="KW-0963">Cytoplasm</keyword>
<dbReference type="GO" id="GO:0008270">
    <property type="term" value="F:zinc ion binding"/>
    <property type="evidence" value="ECO:0007669"/>
    <property type="project" value="UniProtKB-UniRule"/>
</dbReference>
<comment type="catalytic activity">
    <reaction evidence="7">
        <text>4-imidazolone-5-propanoate + H2O = N-formimidoyl-L-glutamate</text>
        <dbReference type="Rhea" id="RHEA:23660"/>
        <dbReference type="ChEBI" id="CHEBI:15377"/>
        <dbReference type="ChEBI" id="CHEBI:58928"/>
        <dbReference type="ChEBI" id="CHEBI:77893"/>
        <dbReference type="EC" id="3.5.2.7"/>
    </reaction>
</comment>
<dbReference type="GO" id="GO:0005506">
    <property type="term" value="F:iron ion binding"/>
    <property type="evidence" value="ECO:0007669"/>
    <property type="project" value="UniProtKB-UniRule"/>
</dbReference>
<dbReference type="GO" id="GO:0005737">
    <property type="term" value="C:cytoplasm"/>
    <property type="evidence" value="ECO:0007669"/>
    <property type="project" value="UniProtKB-SubCell"/>
</dbReference>
<dbReference type="FunFam" id="3.20.20.140:FF:000007">
    <property type="entry name" value="Imidazolonepropionase"/>
    <property type="match status" value="1"/>
</dbReference>
<dbReference type="NCBIfam" id="TIGR01224">
    <property type="entry name" value="hutI"/>
    <property type="match status" value="1"/>
</dbReference>
<dbReference type="EMBL" id="BJVC01000004">
    <property type="protein sequence ID" value="GEL02696.1"/>
    <property type="molecule type" value="Genomic_DNA"/>
</dbReference>
<comment type="similarity">
    <text evidence="7">Belongs to the metallo-dependent hydrolases superfamily. HutI family.</text>
</comment>
<feature type="binding site" evidence="7">
    <location>
        <position position="79"/>
    </location>
    <ligand>
        <name>Fe(3+)</name>
        <dbReference type="ChEBI" id="CHEBI:29034"/>
    </ligand>
</feature>
<accession>A0A511BQR8</accession>
<organism evidence="9 10">
    <name type="scientific">Swaminathania salitolerans</name>
    <dbReference type="NCBI Taxonomy" id="182838"/>
    <lineage>
        <taxon>Bacteria</taxon>
        <taxon>Pseudomonadati</taxon>
        <taxon>Pseudomonadota</taxon>
        <taxon>Alphaproteobacteria</taxon>
        <taxon>Acetobacterales</taxon>
        <taxon>Acetobacteraceae</taxon>
        <taxon>Swaminathania</taxon>
    </lineage>
</organism>
<name>A0A511BQR8_9PROT</name>
<evidence type="ECO:0000256" key="5">
    <source>
        <dbReference type="ARBA" id="ARBA00022833"/>
    </source>
</evidence>
<dbReference type="UniPathway" id="UPA00379">
    <property type="reaction ID" value="UER00551"/>
</dbReference>
<comment type="caution">
    <text evidence="9">The sequence shown here is derived from an EMBL/GenBank/DDBJ whole genome shotgun (WGS) entry which is preliminary data.</text>
</comment>
<dbReference type="InterPro" id="IPR011059">
    <property type="entry name" value="Metal-dep_hydrolase_composite"/>
</dbReference>
<feature type="binding site" evidence="7">
    <location>
        <position position="324"/>
    </location>
    <ligand>
        <name>N-formimidoyl-L-glutamate</name>
        <dbReference type="ChEBI" id="CHEBI:58928"/>
    </ligand>
</feature>
<dbReference type="AlphaFoldDB" id="A0A511BQR8"/>
<dbReference type="Gene3D" id="3.20.20.140">
    <property type="entry name" value="Metal-dependent hydrolases"/>
    <property type="match status" value="1"/>
</dbReference>
<dbReference type="Gene3D" id="2.30.40.10">
    <property type="entry name" value="Urease, subunit C, domain 1"/>
    <property type="match status" value="1"/>
</dbReference>
<feature type="binding site" evidence="7">
    <location>
        <position position="247"/>
    </location>
    <ligand>
        <name>Fe(3+)</name>
        <dbReference type="ChEBI" id="CHEBI:29034"/>
    </ligand>
</feature>
<sequence length="425" mass="45179">MWDRIWIDVHLATLCPEAGAEDENRLGIVRDGAIAASDGKIVWVGRRDALPDRPETLARDVVSCGGCWMTPGLIDPHTHLVYAGDRSAEFAERLEGVSYEEIARRGGGILSTVRETRKASEAALLEMALGRARRLIAGGVTTVEIKSGYGLTLADELKQLRVARAVARMLPLRVRTSFLGAHALPPEYEGRRDAYLEALCTDILPEIARSGLADSVDGFCERIAFSPAEIARLFTAAHALGLPVRLHADQLSDLGGAALAARFGALSADHVEYTDARGAEAMARAGTVAVLLPGAFYFVRETRTPPVGLFRAHGVSMALATDCNPGTSPLLSPTAVMNMGCTLFRLTPIEALEGHTRHAARALGLESGCGALSPGLAADMALWDVAAPHELAYWIGGIQPVGRIFAGIPDPEPSCARITSPPLAV</sequence>
<feature type="domain" description="Amidohydrolase-related" evidence="8">
    <location>
        <begin position="69"/>
        <end position="387"/>
    </location>
</feature>
<proteinExistence type="inferred from homology"/>
<feature type="binding site" evidence="7">
    <location>
        <position position="149"/>
    </location>
    <ligand>
        <name>4-imidazolone-5-propanoate</name>
        <dbReference type="ChEBI" id="CHEBI:77893"/>
    </ligand>
</feature>
<dbReference type="GO" id="GO:0050480">
    <property type="term" value="F:imidazolonepropionase activity"/>
    <property type="evidence" value="ECO:0007669"/>
    <property type="project" value="UniProtKB-UniRule"/>
</dbReference>
<dbReference type="CDD" id="cd01296">
    <property type="entry name" value="Imidazolone-5PH"/>
    <property type="match status" value="1"/>
</dbReference>
<evidence type="ECO:0000256" key="4">
    <source>
        <dbReference type="ARBA" id="ARBA00022808"/>
    </source>
</evidence>
<feature type="binding site" evidence="7">
    <location>
        <position position="182"/>
    </location>
    <ligand>
        <name>4-imidazolone-5-propanoate</name>
        <dbReference type="ChEBI" id="CHEBI:77893"/>
    </ligand>
</feature>
<feature type="binding site" evidence="7">
    <location>
        <position position="77"/>
    </location>
    <ligand>
        <name>Zn(2+)</name>
        <dbReference type="ChEBI" id="CHEBI:29105"/>
    </ligand>
</feature>
<evidence type="ECO:0000313" key="10">
    <source>
        <dbReference type="Proteomes" id="UP000321405"/>
    </source>
</evidence>
<feature type="binding site" evidence="7">
    <location>
        <position position="322"/>
    </location>
    <ligand>
        <name>Zn(2+)</name>
        <dbReference type="ChEBI" id="CHEBI:29105"/>
    </ligand>
</feature>
<feature type="binding site" evidence="7">
    <location>
        <position position="77"/>
    </location>
    <ligand>
        <name>Fe(3+)</name>
        <dbReference type="ChEBI" id="CHEBI:29034"/>
    </ligand>
</feature>
<evidence type="ECO:0000313" key="9">
    <source>
        <dbReference type="EMBL" id="GEL02696.1"/>
    </source>
</evidence>
<dbReference type="PANTHER" id="PTHR42752">
    <property type="entry name" value="IMIDAZOLONEPROPIONASE"/>
    <property type="match status" value="1"/>
</dbReference>
<dbReference type="GO" id="GO:0019557">
    <property type="term" value="P:L-histidine catabolic process to glutamate and formate"/>
    <property type="evidence" value="ECO:0007669"/>
    <property type="project" value="UniProtKB-UniPathway"/>
</dbReference>
<keyword evidence="4 7" id="KW-0369">Histidine metabolism</keyword>
<reference evidence="9 10" key="1">
    <citation type="submission" date="2019-07" db="EMBL/GenBank/DDBJ databases">
        <title>Whole genome shotgun sequence of Swaminathania salitolerans NBRC 104436.</title>
        <authorList>
            <person name="Hosoyama A."/>
            <person name="Uohara A."/>
            <person name="Ohji S."/>
            <person name="Ichikawa N."/>
        </authorList>
    </citation>
    <scope>NUCLEOTIDE SEQUENCE [LARGE SCALE GENOMIC DNA]</scope>
    <source>
        <strain evidence="9 10">NBRC 104436</strain>
    </source>
</reference>
<feature type="binding site" evidence="7">
    <location>
        <position position="250"/>
    </location>
    <ligand>
        <name>4-imidazolone-5-propanoate</name>
        <dbReference type="ChEBI" id="CHEBI:77893"/>
    </ligand>
</feature>